<keyword evidence="1" id="KW-1133">Transmembrane helix</keyword>
<sequence>MAYLILGEKPTFAQYCGGILLLIGFILSLIGNRTQISKTPRVEKSNPREAMEMFMGFRGV</sequence>
<dbReference type="KEGG" id="wna:KA717_29310"/>
<accession>A0A977KTV4</accession>
<organism evidence="2">
    <name type="scientific">Woronichinia naegeliana WA131</name>
    <dbReference type="NCBI Taxonomy" id="2824559"/>
    <lineage>
        <taxon>Bacteria</taxon>
        <taxon>Bacillati</taxon>
        <taxon>Cyanobacteriota</taxon>
        <taxon>Cyanophyceae</taxon>
        <taxon>Synechococcales</taxon>
        <taxon>Coelosphaeriaceae</taxon>
        <taxon>Woronichinia</taxon>
    </lineage>
</organism>
<gene>
    <name evidence="2" type="ORF">KA717_29310</name>
</gene>
<dbReference type="AlphaFoldDB" id="A0A977KTV4"/>
<keyword evidence="1" id="KW-0812">Transmembrane</keyword>
<protein>
    <recommendedName>
        <fullName evidence="3">EamA domain-containing protein</fullName>
    </recommendedName>
</protein>
<evidence type="ECO:0000256" key="1">
    <source>
        <dbReference type="SAM" id="Phobius"/>
    </source>
</evidence>
<feature type="transmembrane region" description="Helical" evidence="1">
    <location>
        <begin position="12"/>
        <end position="31"/>
    </location>
</feature>
<evidence type="ECO:0000313" key="2">
    <source>
        <dbReference type="EMBL" id="UXE59797.1"/>
    </source>
</evidence>
<name>A0A977KTV4_9CYAN</name>
<proteinExistence type="predicted"/>
<reference evidence="2" key="1">
    <citation type="submission" date="2021-04" db="EMBL/GenBank/DDBJ databases">
        <title>Genome sequence of Woronichinia naegeliana from Washington state freshwater lake bloom.</title>
        <authorList>
            <person name="Dreher T.W."/>
        </authorList>
    </citation>
    <scope>NUCLEOTIDE SEQUENCE</scope>
    <source>
        <strain evidence="2">WA131</strain>
    </source>
</reference>
<keyword evidence="1" id="KW-0472">Membrane</keyword>
<dbReference type="EMBL" id="CP073041">
    <property type="protein sequence ID" value="UXE59797.1"/>
    <property type="molecule type" value="Genomic_DNA"/>
</dbReference>
<dbReference type="Proteomes" id="UP001065613">
    <property type="component" value="Chromosome"/>
</dbReference>
<evidence type="ECO:0008006" key="3">
    <source>
        <dbReference type="Google" id="ProtNLM"/>
    </source>
</evidence>